<protein>
    <recommendedName>
        <fullName evidence="1">3'-5' exonuclease domain-containing protein</fullName>
    </recommendedName>
</protein>
<evidence type="ECO:0000313" key="2">
    <source>
        <dbReference type="EMBL" id="CAF1397014.1"/>
    </source>
</evidence>
<sequence>MSAFRDGSSFEPQIVLIQISTYCKDYIKFTNEIDHHVMSTLNSITDNDNIVKIIHDCAQDIKYLRRDFNLLFTNVFDTKAGAKMLYSKSKYSFLLDKYFSIDTSELKDNYQCHDWLSRPYDRQTLLYAQLDCHFLIKIRAKLMYEI</sequence>
<comment type="caution">
    <text evidence="3">The sequence shown here is derived from an EMBL/GenBank/DDBJ whole genome shotgun (WGS) entry which is preliminary data.</text>
</comment>
<dbReference type="Gene3D" id="3.30.420.10">
    <property type="entry name" value="Ribonuclease H-like superfamily/Ribonuclease H"/>
    <property type="match status" value="1"/>
</dbReference>
<dbReference type="GO" id="GO:0071037">
    <property type="term" value="P:nuclear polyadenylation-dependent snRNA catabolic process"/>
    <property type="evidence" value="ECO:0007669"/>
    <property type="project" value="TreeGrafter"/>
</dbReference>
<dbReference type="PANTHER" id="PTHR12124:SF47">
    <property type="entry name" value="EXOSOME COMPONENT 10"/>
    <property type="match status" value="1"/>
</dbReference>
<dbReference type="GO" id="GO:0071051">
    <property type="term" value="P:poly(A)-dependent snoRNA 3'-end processing"/>
    <property type="evidence" value="ECO:0007669"/>
    <property type="project" value="TreeGrafter"/>
</dbReference>
<dbReference type="AlphaFoldDB" id="A0A8S2S6I0"/>
<dbReference type="EMBL" id="CAJOBA010047698">
    <property type="protein sequence ID" value="CAF4204355.1"/>
    <property type="molecule type" value="Genomic_DNA"/>
</dbReference>
<dbReference type="InterPro" id="IPR002562">
    <property type="entry name" value="3'-5'_exonuclease_dom"/>
</dbReference>
<evidence type="ECO:0000313" key="3">
    <source>
        <dbReference type="EMBL" id="CAF4204355.1"/>
    </source>
</evidence>
<dbReference type="GO" id="GO:0071040">
    <property type="term" value="P:nuclear polyadenylation-dependent antisense transcript catabolic process"/>
    <property type="evidence" value="ECO:0007669"/>
    <property type="project" value="TreeGrafter"/>
</dbReference>
<dbReference type="Pfam" id="PF01612">
    <property type="entry name" value="DNA_pol_A_exo1"/>
    <property type="match status" value="1"/>
</dbReference>
<name>A0A8S2S6I0_9BILA</name>
<dbReference type="InterPro" id="IPR012337">
    <property type="entry name" value="RNaseH-like_sf"/>
</dbReference>
<gene>
    <name evidence="2" type="ORF">OVA965_LOCUS32855</name>
    <name evidence="3" type="ORF">TMI583_LOCUS33724</name>
</gene>
<dbReference type="SUPFAM" id="SSF53098">
    <property type="entry name" value="Ribonuclease H-like"/>
    <property type="match status" value="1"/>
</dbReference>
<dbReference type="GO" id="GO:0003727">
    <property type="term" value="F:single-stranded RNA binding"/>
    <property type="evidence" value="ECO:0007669"/>
    <property type="project" value="TreeGrafter"/>
</dbReference>
<dbReference type="InterPro" id="IPR045092">
    <property type="entry name" value="Rrp6-like"/>
</dbReference>
<feature type="domain" description="3'-5' exonuclease" evidence="1">
    <location>
        <begin position="2"/>
        <end position="145"/>
    </location>
</feature>
<evidence type="ECO:0000259" key="1">
    <source>
        <dbReference type="SMART" id="SM00474"/>
    </source>
</evidence>
<dbReference type="Proteomes" id="UP000682733">
    <property type="component" value="Unassembled WGS sequence"/>
</dbReference>
<organism evidence="3 4">
    <name type="scientific">Didymodactylos carnosus</name>
    <dbReference type="NCBI Taxonomy" id="1234261"/>
    <lineage>
        <taxon>Eukaryota</taxon>
        <taxon>Metazoa</taxon>
        <taxon>Spiralia</taxon>
        <taxon>Gnathifera</taxon>
        <taxon>Rotifera</taxon>
        <taxon>Eurotatoria</taxon>
        <taxon>Bdelloidea</taxon>
        <taxon>Philodinida</taxon>
        <taxon>Philodinidae</taxon>
        <taxon>Didymodactylos</taxon>
    </lineage>
</organism>
<dbReference type="GO" id="GO:0000467">
    <property type="term" value="P:exonucleolytic trimming to generate mature 3'-end of 5.8S rRNA from tricistronic rRNA transcript (SSU-rRNA, 5.8S rRNA, LSU-rRNA)"/>
    <property type="evidence" value="ECO:0007669"/>
    <property type="project" value="InterPro"/>
</dbReference>
<dbReference type="GO" id="GO:0000176">
    <property type="term" value="C:nuclear exosome (RNase complex)"/>
    <property type="evidence" value="ECO:0007669"/>
    <property type="project" value="TreeGrafter"/>
</dbReference>
<dbReference type="GO" id="GO:0000175">
    <property type="term" value="F:3'-5'-RNA exonuclease activity"/>
    <property type="evidence" value="ECO:0007669"/>
    <property type="project" value="InterPro"/>
</dbReference>
<reference evidence="3" key="1">
    <citation type="submission" date="2021-02" db="EMBL/GenBank/DDBJ databases">
        <authorList>
            <person name="Nowell W R."/>
        </authorList>
    </citation>
    <scope>NUCLEOTIDE SEQUENCE</scope>
</reference>
<dbReference type="GO" id="GO:0071044">
    <property type="term" value="P:histone mRNA catabolic process"/>
    <property type="evidence" value="ECO:0007669"/>
    <property type="project" value="TreeGrafter"/>
</dbReference>
<dbReference type="GO" id="GO:0005730">
    <property type="term" value="C:nucleolus"/>
    <property type="evidence" value="ECO:0007669"/>
    <property type="project" value="TreeGrafter"/>
</dbReference>
<dbReference type="GO" id="GO:0071035">
    <property type="term" value="P:nuclear polyadenylation-dependent rRNA catabolic process"/>
    <property type="evidence" value="ECO:0007669"/>
    <property type="project" value="TreeGrafter"/>
</dbReference>
<dbReference type="PANTHER" id="PTHR12124">
    <property type="entry name" value="POLYMYOSITIS/SCLERODERMA AUTOANTIGEN-RELATED"/>
    <property type="match status" value="1"/>
</dbReference>
<dbReference type="SMART" id="SM00474">
    <property type="entry name" value="35EXOc"/>
    <property type="match status" value="1"/>
</dbReference>
<evidence type="ECO:0000313" key="4">
    <source>
        <dbReference type="Proteomes" id="UP000682733"/>
    </source>
</evidence>
<dbReference type="InterPro" id="IPR036397">
    <property type="entry name" value="RNaseH_sf"/>
</dbReference>
<dbReference type="Proteomes" id="UP000677228">
    <property type="component" value="Unassembled WGS sequence"/>
</dbReference>
<dbReference type="EMBL" id="CAJNOK010025982">
    <property type="protein sequence ID" value="CAF1397014.1"/>
    <property type="molecule type" value="Genomic_DNA"/>
</dbReference>
<proteinExistence type="predicted"/>
<dbReference type="GO" id="GO:0071038">
    <property type="term" value="P:TRAMP-dependent tRNA surveillance pathway"/>
    <property type="evidence" value="ECO:0007669"/>
    <property type="project" value="TreeGrafter"/>
</dbReference>
<accession>A0A8S2S6I0</accession>
<dbReference type="GO" id="GO:0071039">
    <property type="term" value="P:nuclear polyadenylation-dependent CUT catabolic process"/>
    <property type="evidence" value="ECO:0007669"/>
    <property type="project" value="TreeGrafter"/>
</dbReference>
<dbReference type="GO" id="GO:0071036">
    <property type="term" value="P:nuclear polyadenylation-dependent snoRNA catabolic process"/>
    <property type="evidence" value="ECO:0007669"/>
    <property type="project" value="TreeGrafter"/>
</dbReference>